<organism evidence="2 3">
    <name type="scientific">Gracilibacillus halotolerans</name>
    <dbReference type="NCBI Taxonomy" id="74386"/>
    <lineage>
        <taxon>Bacteria</taxon>
        <taxon>Bacillati</taxon>
        <taxon>Bacillota</taxon>
        <taxon>Bacilli</taxon>
        <taxon>Bacillales</taxon>
        <taxon>Bacillaceae</taxon>
        <taxon>Gracilibacillus</taxon>
    </lineage>
</organism>
<dbReference type="GO" id="GO:0003676">
    <property type="term" value="F:nucleic acid binding"/>
    <property type="evidence" value="ECO:0007669"/>
    <property type="project" value="InterPro"/>
</dbReference>
<dbReference type="PROSITE" id="PS51257">
    <property type="entry name" value="PROKAR_LIPOPROTEIN"/>
    <property type="match status" value="1"/>
</dbReference>
<evidence type="ECO:0000313" key="2">
    <source>
        <dbReference type="EMBL" id="MBB6512396.1"/>
    </source>
</evidence>
<dbReference type="EMBL" id="JACHON010000003">
    <property type="protein sequence ID" value="MBB6512396.1"/>
    <property type="molecule type" value="Genomic_DNA"/>
</dbReference>
<evidence type="ECO:0000259" key="1">
    <source>
        <dbReference type="PROSITE" id="PS50126"/>
    </source>
</evidence>
<name>A0A841RLQ9_9BACI</name>
<reference evidence="2 3" key="1">
    <citation type="submission" date="2020-08" db="EMBL/GenBank/DDBJ databases">
        <title>Genomic Encyclopedia of Type Strains, Phase IV (KMG-IV): sequencing the most valuable type-strain genomes for metagenomic binning, comparative biology and taxonomic classification.</title>
        <authorList>
            <person name="Goeker M."/>
        </authorList>
    </citation>
    <scope>NUCLEOTIDE SEQUENCE [LARGE SCALE GENOMIC DNA]</scope>
    <source>
        <strain evidence="2 3">DSM 11805</strain>
    </source>
</reference>
<dbReference type="PROSITE" id="PS50126">
    <property type="entry name" value="S1"/>
    <property type="match status" value="1"/>
</dbReference>
<dbReference type="RefSeq" id="WP_184245560.1">
    <property type="nucleotide sequence ID" value="NZ_BAAACU010000058.1"/>
</dbReference>
<comment type="caution">
    <text evidence="2">The sequence shown here is derived from an EMBL/GenBank/DDBJ whole genome shotgun (WGS) entry which is preliminary data.</text>
</comment>
<dbReference type="AlphaFoldDB" id="A0A841RLQ9"/>
<accession>A0A841RLQ9</accession>
<protein>
    <recommendedName>
        <fullName evidence="1">S1 motif domain-containing protein</fullName>
    </recommendedName>
</protein>
<dbReference type="InterPro" id="IPR003029">
    <property type="entry name" value="S1_domain"/>
</dbReference>
<keyword evidence="3" id="KW-1185">Reference proteome</keyword>
<evidence type="ECO:0000313" key="3">
    <source>
        <dbReference type="Proteomes" id="UP000572212"/>
    </source>
</evidence>
<dbReference type="Proteomes" id="UP000572212">
    <property type="component" value="Unassembled WGS sequence"/>
</dbReference>
<sequence length="103" mass="11646">MLKNKIFLIFGFLAFILIGCSQDTDGIFIEGNISEINEKSGVIEVDGLMIINEIVSSTESFQIENESSSHTIQVSNPEDYKVGQEVKVNVIKDYEEDIWNLDR</sequence>
<feature type="domain" description="S1 motif" evidence="1">
    <location>
        <begin position="26"/>
        <end position="103"/>
    </location>
</feature>
<gene>
    <name evidence="2" type="ORF">GGQ92_001179</name>
</gene>
<proteinExistence type="predicted"/>